<evidence type="ECO:0000313" key="5">
    <source>
        <dbReference type="Proteomes" id="UP000285092"/>
    </source>
</evidence>
<dbReference type="AlphaFoldDB" id="A0A418NIM6"/>
<gene>
    <name evidence="4" type="ORF">D2V04_03875</name>
</gene>
<dbReference type="InterPro" id="IPR024467">
    <property type="entry name" value="Xre/MbcA/ParS-like_toxin-bd"/>
</dbReference>
<protein>
    <submittedName>
        <fullName evidence="4">DUF2384 domain-containing protein</fullName>
    </submittedName>
</protein>
<proteinExistence type="predicted"/>
<feature type="domain" description="Antitoxin Xre/MbcA/ParS-like toxin-binding" evidence="2">
    <location>
        <begin position="92"/>
        <end position="142"/>
    </location>
</feature>
<dbReference type="RefSeq" id="WP_119511995.1">
    <property type="nucleotide sequence ID" value="NZ_QXFK01000014.1"/>
</dbReference>
<dbReference type="OrthoDB" id="117888at2"/>
<feature type="region of interest" description="Disordered" evidence="1">
    <location>
        <begin position="1"/>
        <end position="21"/>
    </location>
</feature>
<evidence type="ECO:0000259" key="2">
    <source>
        <dbReference type="Pfam" id="PF09722"/>
    </source>
</evidence>
<organism evidence="4 5">
    <name type="scientific">Pelagerythrobacter aerophilus</name>
    <dbReference type="NCBI Taxonomy" id="2306995"/>
    <lineage>
        <taxon>Bacteria</taxon>
        <taxon>Pseudomonadati</taxon>
        <taxon>Pseudomonadota</taxon>
        <taxon>Alphaproteobacteria</taxon>
        <taxon>Sphingomonadales</taxon>
        <taxon>Erythrobacteraceae</taxon>
        <taxon>Pelagerythrobacter</taxon>
    </lineage>
</organism>
<feature type="domain" description="Antitoxin Xre-like helix-turn-helix" evidence="3">
    <location>
        <begin position="18"/>
        <end position="80"/>
    </location>
</feature>
<keyword evidence="5" id="KW-1185">Reference proteome</keyword>
<dbReference type="Pfam" id="PF09722">
    <property type="entry name" value="Xre_MbcA_ParS_C"/>
    <property type="match status" value="1"/>
</dbReference>
<evidence type="ECO:0000259" key="3">
    <source>
        <dbReference type="Pfam" id="PF20432"/>
    </source>
</evidence>
<accession>A0A418NIM6</accession>
<evidence type="ECO:0000313" key="4">
    <source>
        <dbReference type="EMBL" id="RIV79161.1"/>
    </source>
</evidence>
<dbReference type="Pfam" id="PF20432">
    <property type="entry name" value="Xre-like-HTH"/>
    <property type="match status" value="1"/>
</dbReference>
<dbReference type="Proteomes" id="UP000285092">
    <property type="component" value="Unassembled WGS sequence"/>
</dbReference>
<dbReference type="GO" id="GO:0003677">
    <property type="term" value="F:DNA binding"/>
    <property type="evidence" value="ECO:0007669"/>
    <property type="project" value="InterPro"/>
</dbReference>
<dbReference type="EMBL" id="QXFK01000014">
    <property type="protein sequence ID" value="RIV79161.1"/>
    <property type="molecule type" value="Genomic_DNA"/>
</dbReference>
<comment type="caution">
    <text evidence="4">The sequence shown here is derived from an EMBL/GenBank/DDBJ whole genome shotgun (WGS) entry which is preliminary data.</text>
</comment>
<name>A0A418NIM6_9SPHN</name>
<sequence length="165" mass="18244">MSEQAPPQVDPERFAPANRRRLSGPGLRTFLNIAKLWSLSEHEQRVVLGGPAPSTYRRWCKKAREHGDLTLSADVLNRISATLGIYAALCVLFAGEDERICWLAQPHNAPVFAGRPPMSLVMSGALDDLLTLRRFLDAARGGIYMAPNEADLGFGPYNDDEIRIV</sequence>
<dbReference type="InterPro" id="IPR046847">
    <property type="entry name" value="Xre-like_HTH"/>
</dbReference>
<evidence type="ECO:0000256" key="1">
    <source>
        <dbReference type="SAM" id="MobiDB-lite"/>
    </source>
</evidence>
<reference evidence="4 5" key="1">
    <citation type="submission" date="2018-08" db="EMBL/GenBank/DDBJ databases">
        <title>Altererythrobacter sp.Ery1 and Ery12, the genome sequencing of novel strains in genus Alterythrobacter.</title>
        <authorList>
            <person name="Cheng H."/>
            <person name="Wu Y.-H."/>
            <person name="Fang C."/>
            <person name="Xu X.-W."/>
        </authorList>
    </citation>
    <scope>NUCLEOTIDE SEQUENCE [LARGE SCALE GENOMIC DNA]</scope>
    <source>
        <strain evidence="4 5">Ery1</strain>
    </source>
</reference>